<feature type="transmembrane region" description="Helical" evidence="5">
    <location>
        <begin position="46"/>
        <end position="67"/>
    </location>
</feature>
<comment type="caution">
    <text evidence="6">The sequence shown here is derived from an EMBL/GenBank/DDBJ whole genome shotgun (WGS) entry which is preliminary data.</text>
</comment>
<dbReference type="InterPro" id="IPR032808">
    <property type="entry name" value="DoxX"/>
</dbReference>
<keyword evidence="3 5" id="KW-1133">Transmembrane helix</keyword>
<dbReference type="Pfam" id="PF13564">
    <property type="entry name" value="DoxX_2"/>
    <property type="match status" value="1"/>
</dbReference>
<organism evidence="6 7">
    <name type="scientific">Pseudonocardia yunnanensis</name>
    <dbReference type="NCBI Taxonomy" id="58107"/>
    <lineage>
        <taxon>Bacteria</taxon>
        <taxon>Bacillati</taxon>
        <taxon>Actinomycetota</taxon>
        <taxon>Actinomycetes</taxon>
        <taxon>Pseudonocardiales</taxon>
        <taxon>Pseudonocardiaceae</taxon>
        <taxon>Pseudonocardia</taxon>
    </lineage>
</organism>
<feature type="transmembrane region" description="Helical" evidence="5">
    <location>
        <begin position="100"/>
        <end position="118"/>
    </location>
</feature>
<gene>
    <name evidence="6" type="ORF">ACFSJD_39595</name>
</gene>
<dbReference type="Proteomes" id="UP001597114">
    <property type="component" value="Unassembled WGS sequence"/>
</dbReference>
<comment type="subcellular location">
    <subcellularLocation>
        <location evidence="1">Membrane</location>
        <topology evidence="1">Multi-pass membrane protein</topology>
    </subcellularLocation>
</comment>
<evidence type="ECO:0000313" key="6">
    <source>
        <dbReference type="EMBL" id="MFD1523643.1"/>
    </source>
</evidence>
<feature type="transmembrane region" description="Helical" evidence="5">
    <location>
        <begin position="73"/>
        <end position="93"/>
    </location>
</feature>
<evidence type="ECO:0000256" key="1">
    <source>
        <dbReference type="ARBA" id="ARBA00004141"/>
    </source>
</evidence>
<proteinExistence type="predicted"/>
<evidence type="ECO:0000256" key="5">
    <source>
        <dbReference type="SAM" id="Phobius"/>
    </source>
</evidence>
<evidence type="ECO:0000256" key="4">
    <source>
        <dbReference type="ARBA" id="ARBA00023136"/>
    </source>
</evidence>
<keyword evidence="2 5" id="KW-0812">Transmembrane</keyword>
<feature type="transmembrane region" description="Helical" evidence="5">
    <location>
        <begin position="6"/>
        <end position="25"/>
    </location>
</feature>
<protein>
    <submittedName>
        <fullName evidence="6">DoxX family protein</fullName>
    </submittedName>
</protein>
<name>A0ABW4F7P0_9PSEU</name>
<evidence type="ECO:0000256" key="3">
    <source>
        <dbReference type="ARBA" id="ARBA00022989"/>
    </source>
</evidence>
<reference evidence="7" key="1">
    <citation type="journal article" date="2019" name="Int. J. Syst. Evol. Microbiol.">
        <title>The Global Catalogue of Microorganisms (GCM) 10K type strain sequencing project: providing services to taxonomists for standard genome sequencing and annotation.</title>
        <authorList>
            <consortium name="The Broad Institute Genomics Platform"/>
            <consortium name="The Broad Institute Genome Sequencing Center for Infectious Disease"/>
            <person name="Wu L."/>
            <person name="Ma J."/>
        </authorList>
    </citation>
    <scope>NUCLEOTIDE SEQUENCE [LARGE SCALE GENOMIC DNA]</scope>
    <source>
        <strain evidence="7">CCM 7043</strain>
    </source>
</reference>
<dbReference type="RefSeq" id="WP_344722989.1">
    <property type="nucleotide sequence ID" value="NZ_BAAAUS010000016.1"/>
</dbReference>
<evidence type="ECO:0000256" key="2">
    <source>
        <dbReference type="ARBA" id="ARBA00022692"/>
    </source>
</evidence>
<accession>A0ABW4F7P0</accession>
<sequence>MNVVAWVLQIVLAVAFLASGGMKVVRPKPVLVSAGMGYAADFSDGAIKAIGLIEVIGAVGLILPWLLGVAPALTPLAAVGLALVMAGAVVVHIRRKEQFAPALVLGLLSLVLAVIRFAS</sequence>
<keyword evidence="7" id="KW-1185">Reference proteome</keyword>
<dbReference type="EMBL" id="JBHUCO010000068">
    <property type="protein sequence ID" value="MFD1523643.1"/>
    <property type="molecule type" value="Genomic_DNA"/>
</dbReference>
<evidence type="ECO:0000313" key="7">
    <source>
        <dbReference type="Proteomes" id="UP001597114"/>
    </source>
</evidence>
<keyword evidence="4 5" id="KW-0472">Membrane</keyword>